<evidence type="ECO:0000313" key="2">
    <source>
        <dbReference type="EnsemblMetazoa" id="tetur23g01990.1"/>
    </source>
</evidence>
<evidence type="ECO:0000256" key="1">
    <source>
        <dbReference type="SAM" id="Phobius"/>
    </source>
</evidence>
<dbReference type="EMBL" id="CAEY01000614">
    <property type="status" value="NOT_ANNOTATED_CDS"/>
    <property type="molecule type" value="Genomic_DNA"/>
</dbReference>
<proteinExistence type="predicted"/>
<evidence type="ECO:0000313" key="3">
    <source>
        <dbReference type="Proteomes" id="UP000015104"/>
    </source>
</evidence>
<keyword evidence="1" id="KW-0812">Transmembrane</keyword>
<dbReference type="AlphaFoldDB" id="T1KVV5"/>
<accession>T1KVV5</accession>
<sequence length="49" mass="5628">MVTLNQLLHQRVKDGVHRFSLVSHLCGVLVLIFFNSPSINCFKLDAWMV</sequence>
<dbReference type="HOGENOM" id="CLU_3144624_0_0_1"/>
<reference evidence="3" key="1">
    <citation type="submission" date="2011-08" db="EMBL/GenBank/DDBJ databases">
        <authorList>
            <person name="Rombauts S."/>
        </authorList>
    </citation>
    <scope>NUCLEOTIDE SEQUENCE</scope>
    <source>
        <strain evidence="3">London</strain>
    </source>
</reference>
<protein>
    <submittedName>
        <fullName evidence="2">Uncharacterized protein</fullName>
    </submittedName>
</protein>
<organism evidence="2 3">
    <name type="scientific">Tetranychus urticae</name>
    <name type="common">Two-spotted spider mite</name>
    <dbReference type="NCBI Taxonomy" id="32264"/>
    <lineage>
        <taxon>Eukaryota</taxon>
        <taxon>Metazoa</taxon>
        <taxon>Ecdysozoa</taxon>
        <taxon>Arthropoda</taxon>
        <taxon>Chelicerata</taxon>
        <taxon>Arachnida</taxon>
        <taxon>Acari</taxon>
        <taxon>Acariformes</taxon>
        <taxon>Trombidiformes</taxon>
        <taxon>Prostigmata</taxon>
        <taxon>Eleutherengona</taxon>
        <taxon>Raphignathae</taxon>
        <taxon>Tetranychoidea</taxon>
        <taxon>Tetranychidae</taxon>
        <taxon>Tetranychus</taxon>
    </lineage>
</organism>
<reference evidence="2" key="2">
    <citation type="submission" date="2015-06" db="UniProtKB">
        <authorList>
            <consortium name="EnsemblMetazoa"/>
        </authorList>
    </citation>
    <scope>IDENTIFICATION</scope>
</reference>
<keyword evidence="1" id="KW-1133">Transmembrane helix</keyword>
<feature type="transmembrane region" description="Helical" evidence="1">
    <location>
        <begin position="21"/>
        <end position="39"/>
    </location>
</feature>
<dbReference type="Proteomes" id="UP000015104">
    <property type="component" value="Unassembled WGS sequence"/>
</dbReference>
<name>T1KVV5_TETUR</name>
<dbReference type="EnsemblMetazoa" id="tetur23g01990.1">
    <property type="protein sequence ID" value="tetur23g01990.1"/>
    <property type="gene ID" value="tetur23g01990"/>
</dbReference>
<keyword evidence="1" id="KW-0472">Membrane</keyword>
<keyword evidence="3" id="KW-1185">Reference proteome</keyword>